<feature type="domain" description="Sialidase" evidence="2">
    <location>
        <begin position="174"/>
        <end position="334"/>
    </location>
</feature>
<dbReference type="InterPro" id="IPR011040">
    <property type="entry name" value="Sialidase"/>
</dbReference>
<feature type="signal peptide" evidence="1">
    <location>
        <begin position="1"/>
        <end position="21"/>
    </location>
</feature>
<dbReference type="EC" id="3.2.1.-" evidence="3"/>
<evidence type="ECO:0000259" key="2">
    <source>
        <dbReference type="Pfam" id="PF13088"/>
    </source>
</evidence>
<keyword evidence="4" id="KW-1185">Reference proteome</keyword>
<gene>
    <name evidence="3" type="ORF">ACFYXQ_07190</name>
</gene>
<organism evidence="3 4">
    <name type="scientific">Nocardia jiangxiensis</name>
    <dbReference type="NCBI Taxonomy" id="282685"/>
    <lineage>
        <taxon>Bacteria</taxon>
        <taxon>Bacillati</taxon>
        <taxon>Actinomycetota</taxon>
        <taxon>Actinomycetes</taxon>
        <taxon>Mycobacteriales</taxon>
        <taxon>Nocardiaceae</taxon>
        <taxon>Nocardia</taxon>
    </lineage>
</organism>
<dbReference type="RefSeq" id="WP_218008826.1">
    <property type="nucleotide sequence ID" value="NZ_JBIAQY010000002.1"/>
</dbReference>
<dbReference type="Gene3D" id="2.120.10.10">
    <property type="match status" value="3"/>
</dbReference>
<dbReference type="GO" id="GO:0016798">
    <property type="term" value="F:hydrolase activity, acting on glycosyl bonds"/>
    <property type="evidence" value="ECO:0007669"/>
    <property type="project" value="UniProtKB-KW"/>
</dbReference>
<name>A0ABW6RVN3_9NOCA</name>
<dbReference type="SUPFAM" id="SSF110296">
    <property type="entry name" value="Oligoxyloglucan reducing end-specific cellobiohydrolase"/>
    <property type="match status" value="1"/>
</dbReference>
<keyword evidence="3" id="KW-0378">Hydrolase</keyword>
<keyword evidence="1" id="KW-0732">Signal</keyword>
<dbReference type="EMBL" id="JBIAQY010000002">
    <property type="protein sequence ID" value="MFF3567554.1"/>
    <property type="molecule type" value="Genomic_DNA"/>
</dbReference>
<keyword evidence="3" id="KW-0326">Glycosidase</keyword>
<evidence type="ECO:0000313" key="3">
    <source>
        <dbReference type="EMBL" id="MFF3567554.1"/>
    </source>
</evidence>
<protein>
    <submittedName>
        <fullName evidence="3">Sialidase family protein</fullName>
        <ecNumber evidence="3">3.2.1.-</ecNumber>
    </submittedName>
</protein>
<dbReference type="InterPro" id="IPR002860">
    <property type="entry name" value="BNR_rpt"/>
</dbReference>
<dbReference type="CDD" id="cd15482">
    <property type="entry name" value="Sialidase_non-viral"/>
    <property type="match status" value="1"/>
</dbReference>
<reference evidence="3 4" key="1">
    <citation type="submission" date="2024-10" db="EMBL/GenBank/DDBJ databases">
        <title>The Natural Products Discovery Center: Release of the First 8490 Sequenced Strains for Exploring Actinobacteria Biosynthetic Diversity.</title>
        <authorList>
            <person name="Kalkreuter E."/>
            <person name="Kautsar S.A."/>
            <person name="Yang D."/>
            <person name="Bader C.D."/>
            <person name="Teijaro C.N."/>
            <person name="Fluegel L."/>
            <person name="Davis C.M."/>
            <person name="Simpson J.R."/>
            <person name="Lauterbach L."/>
            <person name="Steele A.D."/>
            <person name="Gui C."/>
            <person name="Meng S."/>
            <person name="Li G."/>
            <person name="Viehrig K."/>
            <person name="Ye F."/>
            <person name="Su P."/>
            <person name="Kiefer A.F."/>
            <person name="Nichols A."/>
            <person name="Cepeda A.J."/>
            <person name="Yan W."/>
            <person name="Fan B."/>
            <person name="Jiang Y."/>
            <person name="Adhikari A."/>
            <person name="Zheng C.-J."/>
            <person name="Schuster L."/>
            <person name="Cowan T.M."/>
            <person name="Smanski M.J."/>
            <person name="Chevrette M.G."/>
            <person name="De Carvalho L.P.S."/>
            <person name="Shen B."/>
        </authorList>
    </citation>
    <scope>NUCLEOTIDE SEQUENCE [LARGE SCALE GENOMIC DNA]</scope>
    <source>
        <strain evidence="3 4">NPDC002593</strain>
    </source>
</reference>
<comment type="caution">
    <text evidence="3">The sequence shown here is derived from an EMBL/GenBank/DDBJ whole genome shotgun (WGS) entry which is preliminary data.</text>
</comment>
<feature type="chain" id="PRO_5045301348" evidence="1">
    <location>
        <begin position="22"/>
        <end position="431"/>
    </location>
</feature>
<dbReference type="Pfam" id="PF02012">
    <property type="entry name" value="BNR"/>
    <property type="match status" value="1"/>
</dbReference>
<evidence type="ECO:0000313" key="4">
    <source>
        <dbReference type="Proteomes" id="UP001601992"/>
    </source>
</evidence>
<evidence type="ECO:0000256" key="1">
    <source>
        <dbReference type="SAM" id="SignalP"/>
    </source>
</evidence>
<accession>A0ABW6RVN3</accession>
<sequence length="431" mass="45167">MKRIVAVLITGLLVWVAPAGSATPVDSSAIYEVDVTNTPALKEGQPSLAVNPADPDNLVYTTTIFPATPGKGIPVGPCFVAYSTDAGQTWHRTTWPLQAGHQCGEPNVAVDSAGTFYLLDNQVNDTLLPNLANMGVVSRSRDGGRTWSAPVVTPLHLSGAPKLRVDQSTGKIYAVGGAQWEQPSAVTVSADGGSTWTAPQTIPGAHPCPTTPALAQICGYPGRQIAVNHGVLVSGSQDGSSVLVHVSRDDGRTWTSLPVTNGKGVPVVPGTGSLVPSLQVGASGDPLPWLSADSSRAGRFAVMVPRDAAFEVYTTGDNGRTWSGPAVIDAPNAQRPWMEYGPTGDLGVMWRTNAVDAFSTVSFDGGHSFSAPVRVNHVTQPRGQSGPPGDRSSSIALINRYAFVAWSDARAGELDGIFGRVPLSAYRHNFR</sequence>
<dbReference type="Pfam" id="PF13088">
    <property type="entry name" value="BNR_2"/>
    <property type="match status" value="1"/>
</dbReference>
<proteinExistence type="predicted"/>
<dbReference type="Proteomes" id="UP001601992">
    <property type="component" value="Unassembled WGS sequence"/>
</dbReference>